<protein>
    <recommendedName>
        <fullName evidence="8">tRNA(Ile)-lysidine synthase</fullName>
        <ecNumber evidence="8">6.3.4.19</ecNumber>
    </recommendedName>
    <alternativeName>
        <fullName evidence="8">tRNA(Ile)-2-lysyl-cytidine synthase</fullName>
    </alternativeName>
    <alternativeName>
        <fullName evidence="8">tRNA(Ile)-lysidine synthetase</fullName>
    </alternativeName>
</protein>
<comment type="subcellular location">
    <subcellularLocation>
        <location evidence="1 8">Cytoplasm</location>
    </subcellularLocation>
</comment>
<organism evidence="10 11">
    <name type="scientific">Noviluteimonas caseinilytica</name>
    <dbReference type="NCBI Taxonomy" id="2675101"/>
    <lineage>
        <taxon>Bacteria</taxon>
        <taxon>Pseudomonadati</taxon>
        <taxon>Pseudomonadota</taxon>
        <taxon>Gammaproteobacteria</taxon>
        <taxon>Lysobacterales</taxon>
        <taxon>Lysobacteraceae</taxon>
        <taxon>Noviluteimonas</taxon>
    </lineage>
</organism>
<dbReference type="InterPro" id="IPR012094">
    <property type="entry name" value="tRNA_Ile_lys_synt"/>
</dbReference>
<evidence type="ECO:0000259" key="9">
    <source>
        <dbReference type="SMART" id="SM00977"/>
    </source>
</evidence>
<dbReference type="Pfam" id="PF11734">
    <property type="entry name" value="TilS_C"/>
    <property type="match status" value="1"/>
</dbReference>
<evidence type="ECO:0000313" key="10">
    <source>
        <dbReference type="EMBL" id="BCT93091.1"/>
    </source>
</evidence>
<gene>
    <name evidence="8 10" type="primary">tilS</name>
    <name evidence="10" type="ORF">LYSCAS_21150</name>
</gene>
<evidence type="ECO:0000256" key="3">
    <source>
        <dbReference type="ARBA" id="ARBA00022598"/>
    </source>
</evidence>
<evidence type="ECO:0000256" key="2">
    <source>
        <dbReference type="ARBA" id="ARBA00022490"/>
    </source>
</evidence>
<evidence type="ECO:0000256" key="8">
    <source>
        <dbReference type="HAMAP-Rule" id="MF_01161"/>
    </source>
</evidence>
<dbReference type="CDD" id="cd01992">
    <property type="entry name" value="TilS_N"/>
    <property type="match status" value="1"/>
</dbReference>
<evidence type="ECO:0000256" key="6">
    <source>
        <dbReference type="ARBA" id="ARBA00022840"/>
    </source>
</evidence>
<dbReference type="Gene3D" id="3.40.50.620">
    <property type="entry name" value="HUPs"/>
    <property type="match status" value="1"/>
</dbReference>
<keyword evidence="4 8" id="KW-0819">tRNA processing</keyword>
<dbReference type="InterPro" id="IPR015262">
    <property type="entry name" value="tRNA_Ile_lys_synt_subst-bd"/>
</dbReference>
<dbReference type="InterPro" id="IPR014729">
    <property type="entry name" value="Rossmann-like_a/b/a_fold"/>
</dbReference>
<evidence type="ECO:0000313" key="11">
    <source>
        <dbReference type="Proteomes" id="UP000681317"/>
    </source>
</evidence>
<keyword evidence="2 8" id="KW-0963">Cytoplasm</keyword>
<keyword evidence="3 8" id="KW-0436">Ligase</keyword>
<comment type="domain">
    <text evidence="8">The N-terminal region contains the highly conserved SGGXDS motif, predicted to be a P-loop motif involved in ATP binding.</text>
</comment>
<dbReference type="RefSeq" id="WP_213434030.1">
    <property type="nucleotide sequence ID" value="NZ_AP024545.1"/>
</dbReference>
<proteinExistence type="inferred from homology"/>
<accession>A0ABN6FUC7</accession>
<dbReference type="SUPFAM" id="SSF82829">
    <property type="entry name" value="MesJ substrate recognition domain-like"/>
    <property type="match status" value="1"/>
</dbReference>
<dbReference type="Gene3D" id="1.20.59.20">
    <property type="match status" value="1"/>
</dbReference>
<evidence type="ECO:0000256" key="7">
    <source>
        <dbReference type="ARBA" id="ARBA00048539"/>
    </source>
</evidence>
<sequence length="433" mass="47370">MTSALDLRLPETGRDGAIVVALSGGLDSTVLLHALAAMPSVRARTLRAIHVHHGLHADADAWSAHCAVVCEALRIPLHIARVQVDRRAGLGLEAAARAARRAAFVEALDPGDILALAHHRDDQAETFLLRALRASGPDGLGAMRALQPFAQGFLWRPWLDVPRTELIAYAQTHDLSWIDDPSNSALEHDRNFLRHQVLPLLRERWPRVDAAFARSAALSAEAAELLADDDLRALDTARTDDPAILSVPALRALDPSRRARVLRRWIAGTSLPPLPAEGIAQIEADLLQGADDADFRFAWSGAHIRRWCDRLRAAPNAPALPADWSDTWDGRMPLVLPDGGALELIGADAFDAPLRVRLRRGGERIVLPGRSHSHSLKHALQDAGLPTWDRERLPLLVDGDDQVLAAGDRLLADVFARWLQDHDASVRWTPPSP</sequence>
<dbReference type="SUPFAM" id="SSF52402">
    <property type="entry name" value="Adenine nucleotide alpha hydrolases-like"/>
    <property type="match status" value="1"/>
</dbReference>
<comment type="similarity">
    <text evidence="8">Belongs to the tRNA(Ile)-lysidine synthase family.</text>
</comment>
<reference evidence="10 11" key="1">
    <citation type="submission" date="2021-03" db="EMBL/GenBank/DDBJ databases">
        <title>Complete Genome Sequences of Two Lysobacter Strains Isolated from Sea Water (Lysobacter caseinilyticus) and Soil (Lysobacter helvus) in South Korea.</title>
        <authorList>
            <person name="Watanabe Y."/>
            <person name="Arakawa K."/>
        </authorList>
    </citation>
    <scope>NUCLEOTIDE SEQUENCE [LARGE SCALE GENOMIC DNA]</scope>
    <source>
        <strain evidence="10 11">KVB24</strain>
    </source>
</reference>
<comment type="catalytic activity">
    <reaction evidence="7 8">
        <text>cytidine(34) in tRNA(Ile2) + L-lysine + ATP = lysidine(34) in tRNA(Ile2) + AMP + diphosphate + H(+)</text>
        <dbReference type="Rhea" id="RHEA:43744"/>
        <dbReference type="Rhea" id="RHEA-COMP:10625"/>
        <dbReference type="Rhea" id="RHEA-COMP:10670"/>
        <dbReference type="ChEBI" id="CHEBI:15378"/>
        <dbReference type="ChEBI" id="CHEBI:30616"/>
        <dbReference type="ChEBI" id="CHEBI:32551"/>
        <dbReference type="ChEBI" id="CHEBI:33019"/>
        <dbReference type="ChEBI" id="CHEBI:82748"/>
        <dbReference type="ChEBI" id="CHEBI:83665"/>
        <dbReference type="ChEBI" id="CHEBI:456215"/>
        <dbReference type="EC" id="6.3.4.19"/>
    </reaction>
</comment>
<keyword evidence="5 8" id="KW-0547">Nucleotide-binding</keyword>
<dbReference type="NCBIfam" id="TIGR02433">
    <property type="entry name" value="lysidine_TilS_C"/>
    <property type="match status" value="1"/>
</dbReference>
<name>A0ABN6FUC7_9GAMM</name>
<keyword evidence="6 8" id="KW-0067">ATP-binding</keyword>
<dbReference type="Proteomes" id="UP000681317">
    <property type="component" value="Chromosome"/>
</dbReference>
<dbReference type="InterPro" id="IPR012796">
    <property type="entry name" value="Lysidine-tRNA-synth_C"/>
</dbReference>
<comment type="function">
    <text evidence="8">Ligates lysine onto the cytidine present at position 34 of the AUA codon-specific tRNA(Ile) that contains the anticodon CAU, in an ATP-dependent manner. Cytidine is converted to lysidine, thus changing the amino acid specificity of the tRNA from methionine to isoleucine.</text>
</comment>
<feature type="binding site" evidence="8">
    <location>
        <begin position="23"/>
        <end position="28"/>
    </location>
    <ligand>
        <name>ATP</name>
        <dbReference type="ChEBI" id="CHEBI:30616"/>
    </ligand>
</feature>
<dbReference type="Pfam" id="PF09179">
    <property type="entry name" value="TilS"/>
    <property type="match status" value="1"/>
</dbReference>
<evidence type="ECO:0000256" key="4">
    <source>
        <dbReference type="ARBA" id="ARBA00022694"/>
    </source>
</evidence>
<dbReference type="InterPro" id="IPR011063">
    <property type="entry name" value="TilS/TtcA_N"/>
</dbReference>
<dbReference type="EC" id="6.3.4.19" evidence="8"/>
<dbReference type="SMART" id="SM00977">
    <property type="entry name" value="TilS_C"/>
    <property type="match status" value="1"/>
</dbReference>
<evidence type="ECO:0000256" key="5">
    <source>
        <dbReference type="ARBA" id="ARBA00022741"/>
    </source>
</evidence>
<dbReference type="Pfam" id="PF01171">
    <property type="entry name" value="ATP_bind_3"/>
    <property type="match status" value="1"/>
</dbReference>
<dbReference type="PANTHER" id="PTHR43033">
    <property type="entry name" value="TRNA(ILE)-LYSIDINE SYNTHASE-RELATED"/>
    <property type="match status" value="1"/>
</dbReference>
<dbReference type="NCBIfam" id="TIGR02432">
    <property type="entry name" value="lysidine_TilS_N"/>
    <property type="match status" value="1"/>
</dbReference>
<dbReference type="HAMAP" id="MF_01161">
    <property type="entry name" value="tRNA_Ile_lys_synt"/>
    <property type="match status" value="1"/>
</dbReference>
<dbReference type="InterPro" id="IPR012795">
    <property type="entry name" value="tRNA_Ile_lys_synt_N"/>
</dbReference>
<keyword evidence="11" id="KW-1185">Reference proteome</keyword>
<dbReference type="PANTHER" id="PTHR43033:SF1">
    <property type="entry name" value="TRNA(ILE)-LYSIDINE SYNTHASE-RELATED"/>
    <property type="match status" value="1"/>
</dbReference>
<feature type="domain" description="Lysidine-tRNA(Ile) synthetase C-terminal" evidence="9">
    <location>
        <begin position="354"/>
        <end position="428"/>
    </location>
</feature>
<dbReference type="EMBL" id="AP024545">
    <property type="protein sequence ID" value="BCT93091.1"/>
    <property type="molecule type" value="Genomic_DNA"/>
</dbReference>
<dbReference type="SUPFAM" id="SSF56037">
    <property type="entry name" value="PheT/TilS domain"/>
    <property type="match status" value="1"/>
</dbReference>
<evidence type="ECO:0000256" key="1">
    <source>
        <dbReference type="ARBA" id="ARBA00004496"/>
    </source>
</evidence>